<dbReference type="GO" id="GO:0006284">
    <property type="term" value="P:base-excision repair"/>
    <property type="evidence" value="ECO:0007669"/>
    <property type="project" value="InterPro"/>
</dbReference>
<dbReference type="OrthoDB" id="4881767at2"/>
<evidence type="ECO:0000256" key="1">
    <source>
        <dbReference type="PIRSR" id="PIRSR605019-1"/>
    </source>
</evidence>
<dbReference type="InterPro" id="IPR011257">
    <property type="entry name" value="DNA_glycosylase"/>
</dbReference>
<gene>
    <name evidence="2" type="ORF">EDL96_00805</name>
</gene>
<dbReference type="GO" id="GO:0046872">
    <property type="term" value="F:metal ion binding"/>
    <property type="evidence" value="ECO:0007669"/>
    <property type="project" value="UniProtKB-KW"/>
</dbReference>
<organism evidence="2 3">
    <name type="scientific">Kocuria soli</name>
    <dbReference type="NCBI Taxonomy" id="2485125"/>
    <lineage>
        <taxon>Bacteria</taxon>
        <taxon>Bacillati</taxon>
        <taxon>Actinomycetota</taxon>
        <taxon>Actinomycetes</taxon>
        <taxon>Micrococcales</taxon>
        <taxon>Micrococcaceae</taxon>
        <taxon>Kocuria</taxon>
    </lineage>
</organism>
<feature type="binding site" evidence="1">
    <location>
        <position position="45"/>
    </location>
    <ligand>
        <name>Zn(2+)</name>
        <dbReference type="ChEBI" id="CHEBI:29105"/>
    </ligand>
</feature>
<dbReference type="Proteomes" id="UP000270616">
    <property type="component" value="Unassembled WGS sequence"/>
</dbReference>
<protein>
    <submittedName>
        <fullName evidence="2">DNA-3-methyladenine glycosylase I</fullName>
    </submittedName>
</protein>
<dbReference type="Gene3D" id="1.10.340.30">
    <property type="entry name" value="Hypothetical protein, domain 2"/>
    <property type="match status" value="1"/>
</dbReference>
<dbReference type="SUPFAM" id="SSF48150">
    <property type="entry name" value="DNA-glycosylase"/>
    <property type="match status" value="1"/>
</dbReference>
<feature type="binding site" evidence="1">
    <location>
        <position position="58"/>
    </location>
    <ligand>
        <name>Zn(2+)</name>
        <dbReference type="ChEBI" id="CHEBI:29105"/>
    </ligand>
</feature>
<comment type="caution">
    <text evidence="2">The sequence shown here is derived from an EMBL/GenBank/DDBJ whole genome shotgun (WGS) entry which is preliminary data.</text>
</comment>
<dbReference type="EMBL" id="RKMF01000001">
    <property type="protein sequence ID" value="ROZ65666.1"/>
    <property type="molecule type" value="Genomic_DNA"/>
</dbReference>
<evidence type="ECO:0000313" key="2">
    <source>
        <dbReference type="EMBL" id="ROZ65666.1"/>
    </source>
</evidence>
<dbReference type="InterPro" id="IPR052891">
    <property type="entry name" value="DNA-3mA_glycosylase"/>
</dbReference>
<dbReference type="GO" id="GO:0008725">
    <property type="term" value="F:DNA-3-methyladenine glycosylase activity"/>
    <property type="evidence" value="ECO:0007669"/>
    <property type="project" value="InterPro"/>
</dbReference>
<dbReference type="InterPro" id="IPR005019">
    <property type="entry name" value="Adenine_glyco"/>
</dbReference>
<proteinExistence type="predicted"/>
<keyword evidence="3" id="KW-1185">Reference proteome</keyword>
<reference evidence="2 3" key="1">
    <citation type="submission" date="2018-10" db="EMBL/GenBank/DDBJ databases">
        <title>Kocuria sp. M5W7-7, whole genome shotgun sequence.</title>
        <authorList>
            <person name="Tuo L."/>
        </authorList>
    </citation>
    <scope>NUCLEOTIDE SEQUENCE [LARGE SCALE GENOMIC DNA]</scope>
    <source>
        <strain evidence="2 3">M5W7-7</strain>
    </source>
</reference>
<dbReference type="PANTHER" id="PTHR30037">
    <property type="entry name" value="DNA-3-METHYLADENINE GLYCOSYLASE 1"/>
    <property type="match status" value="1"/>
</dbReference>
<dbReference type="AlphaFoldDB" id="A0A3N3ZV15"/>
<dbReference type="PANTHER" id="PTHR30037:SF4">
    <property type="entry name" value="DNA-3-METHYLADENINE GLYCOSYLASE I"/>
    <property type="match status" value="1"/>
</dbReference>
<sequence>MNTPEPGTADLLRTALPEDPWPTSTAEGHRVLDYPVVCADTLSRCPWALTGPSVLRDHDERWGDRPRGSREWFESLCLEIFQSGLAPGTAVAKHGALKEALRDFHPDQTALLQDDDVDELLLDRGLIRNRAKFVAVIQAARVLQGWDTENWEELTDSAVRDTENPAAHVAQRLRDLGLSHVGEGTAARFLARTGATVAHVEGCFRS</sequence>
<evidence type="ECO:0000313" key="3">
    <source>
        <dbReference type="Proteomes" id="UP000270616"/>
    </source>
</evidence>
<keyword evidence="1" id="KW-0862">Zinc</keyword>
<dbReference type="RefSeq" id="WP_123823556.1">
    <property type="nucleotide sequence ID" value="NZ_RKMF01000001.1"/>
</dbReference>
<keyword evidence="1" id="KW-0479">Metal-binding</keyword>
<name>A0A3N3ZV15_9MICC</name>
<dbReference type="Pfam" id="PF03352">
    <property type="entry name" value="Adenine_glyco"/>
    <property type="match status" value="1"/>
</dbReference>
<accession>A0A3N3ZV15</accession>